<sequence>MTDNNSENNQKIRRNWESFWDGPGSVLSGLTKNQEVYGFFEIADALDHANLITTG</sequence>
<dbReference type="EMBL" id="JARFYN010000044">
    <property type="protein sequence ID" value="MDL2409075.1"/>
    <property type="molecule type" value="Genomic_DNA"/>
</dbReference>
<evidence type="ECO:0000313" key="1">
    <source>
        <dbReference type="EMBL" id="MDL2409075.1"/>
    </source>
</evidence>
<dbReference type="RefSeq" id="WP_285882516.1">
    <property type="nucleotide sequence ID" value="NZ_JARFYN010000044.1"/>
</dbReference>
<keyword evidence="2" id="KW-1185">Reference proteome</keyword>
<dbReference type="Proteomes" id="UP001172630">
    <property type="component" value="Unassembled WGS sequence"/>
</dbReference>
<evidence type="ECO:0000313" key="2">
    <source>
        <dbReference type="Proteomes" id="UP001172630"/>
    </source>
</evidence>
<name>A0ABT7KKE4_9HYPH</name>
<accession>A0ABT7KKE4</accession>
<reference evidence="1" key="1">
    <citation type="submission" date="2023-06" db="EMBL/GenBank/DDBJ databases">
        <title>Phylogenetic Diversity of Rhizobium strains.</title>
        <authorList>
            <person name="Moura F.T."/>
            <person name="Helene L.C.F."/>
            <person name="Hungria M."/>
        </authorList>
    </citation>
    <scope>NUCLEOTIDE SEQUENCE</scope>
    <source>
        <strain evidence="1">CCGE524</strain>
    </source>
</reference>
<protein>
    <submittedName>
        <fullName evidence="1">Uncharacterized protein</fullName>
    </submittedName>
</protein>
<proteinExistence type="predicted"/>
<organism evidence="1 2">
    <name type="scientific">Rhizobium calliandrae</name>
    <dbReference type="NCBI Taxonomy" id="1312182"/>
    <lineage>
        <taxon>Bacteria</taxon>
        <taxon>Pseudomonadati</taxon>
        <taxon>Pseudomonadota</taxon>
        <taxon>Alphaproteobacteria</taxon>
        <taxon>Hyphomicrobiales</taxon>
        <taxon>Rhizobiaceae</taxon>
        <taxon>Rhizobium/Agrobacterium group</taxon>
        <taxon>Rhizobium</taxon>
    </lineage>
</organism>
<gene>
    <name evidence="1" type="ORF">PY650_26245</name>
</gene>
<comment type="caution">
    <text evidence="1">The sequence shown here is derived from an EMBL/GenBank/DDBJ whole genome shotgun (WGS) entry which is preliminary data.</text>
</comment>